<gene>
    <name evidence="10" type="ORF">PGQ11_015632</name>
</gene>
<dbReference type="PANTHER" id="PTHR33048:SF160">
    <property type="entry name" value="SAT4 FAMILY MEMBRANE PROTEIN"/>
    <property type="match status" value="1"/>
</dbReference>
<evidence type="ECO:0000313" key="10">
    <source>
        <dbReference type="EMBL" id="KAK8849152.1"/>
    </source>
</evidence>
<feature type="transmembrane region" description="Helical" evidence="7">
    <location>
        <begin position="250"/>
        <end position="272"/>
    </location>
</feature>
<evidence type="ECO:0000256" key="6">
    <source>
        <dbReference type="SAM" id="MobiDB-lite"/>
    </source>
</evidence>
<evidence type="ECO:0000313" key="11">
    <source>
        <dbReference type="Proteomes" id="UP001390339"/>
    </source>
</evidence>
<protein>
    <submittedName>
        <fullName evidence="10">CFEM domain protein</fullName>
    </submittedName>
</protein>
<evidence type="ECO:0000256" key="5">
    <source>
        <dbReference type="ARBA" id="ARBA00038359"/>
    </source>
</evidence>
<feature type="transmembrane region" description="Helical" evidence="7">
    <location>
        <begin position="128"/>
        <end position="149"/>
    </location>
</feature>
<reference evidence="10 11" key="1">
    <citation type="journal article" date="2024" name="IMA Fungus">
        <title>Apiospora arundinis, a panoply of carbohydrate-active enzymes and secondary metabolites.</title>
        <authorList>
            <person name="Sorensen T."/>
            <person name="Petersen C."/>
            <person name="Muurmann A.T."/>
            <person name="Christiansen J.V."/>
            <person name="Brundto M.L."/>
            <person name="Overgaard C.K."/>
            <person name="Boysen A.T."/>
            <person name="Wollenberg R.D."/>
            <person name="Larsen T.O."/>
            <person name="Sorensen J.L."/>
            <person name="Nielsen K.L."/>
            <person name="Sondergaard T.E."/>
        </authorList>
    </citation>
    <scope>NUCLEOTIDE SEQUENCE [LARGE SCALE GENOMIC DNA]</scope>
    <source>
        <strain evidence="10 11">AAU 773</strain>
    </source>
</reference>
<keyword evidence="2 7" id="KW-0812">Transmembrane</keyword>
<comment type="subcellular location">
    <subcellularLocation>
        <location evidence="1">Membrane</location>
        <topology evidence="1">Multi-pass membrane protein</topology>
    </subcellularLocation>
</comment>
<evidence type="ECO:0000259" key="9">
    <source>
        <dbReference type="Pfam" id="PF20684"/>
    </source>
</evidence>
<keyword evidence="11" id="KW-1185">Reference proteome</keyword>
<sequence>MKLSLLVFVSAIARVTVSQGINSSVAQQQNASGQVSQQLHSLMPDGVTTLPPACALKCYMQSAPVAPVTSSFDPIQALCSKHVSPDPAVADQLKACLWNSCTVLELLQGKRYTAELCHEPKSDLGPTILAVIWVTESISIIAIFLRVLARTSVLESSKFEENRWGWDDTTITVALVANLSAGVVVTLAITKGGYGQNVWMLKPNQITYGIKHLIISEPIYLFSLGIVKVAILLFYLRIFPSKSGHRRFRIFCWVLIAAISVYTVVHMLILIFQCWPVSHAWNQFTGHSQGTCWDYRPSVLSHGILNMASDWIVFVMPIKNLLDLKMKKAKKGLVIAVLAFGLGGSVCSIFRLVELNHARRADFKTDPNVALRFAKFLMWSTAEANATLFCACMPMAVQVVRRITGKVHASYPRSQKLGQKISEYSSSYGHTDGSTQHTTTITTKASRRGHLSMELTNISEIALGGARDEEKGGSSHRCGSSLSGSWNSGPGTAV</sequence>
<dbReference type="InterPro" id="IPR049326">
    <property type="entry name" value="Rhodopsin_dom_fungi"/>
</dbReference>
<evidence type="ECO:0000256" key="7">
    <source>
        <dbReference type="SAM" id="Phobius"/>
    </source>
</evidence>
<comment type="similarity">
    <text evidence="5">Belongs to the SAT4 family.</text>
</comment>
<dbReference type="InterPro" id="IPR052337">
    <property type="entry name" value="SAT4-like"/>
</dbReference>
<proteinExistence type="inferred from homology"/>
<dbReference type="EMBL" id="JAPCWZ010000010">
    <property type="protein sequence ID" value="KAK8849152.1"/>
    <property type="molecule type" value="Genomic_DNA"/>
</dbReference>
<keyword evidence="8" id="KW-0732">Signal</keyword>
<evidence type="ECO:0000256" key="3">
    <source>
        <dbReference type="ARBA" id="ARBA00022989"/>
    </source>
</evidence>
<evidence type="ECO:0000256" key="8">
    <source>
        <dbReference type="SAM" id="SignalP"/>
    </source>
</evidence>
<feature type="transmembrane region" description="Helical" evidence="7">
    <location>
        <begin position="170"/>
        <end position="190"/>
    </location>
</feature>
<organism evidence="10 11">
    <name type="scientific">Apiospora arundinis</name>
    <dbReference type="NCBI Taxonomy" id="335852"/>
    <lineage>
        <taxon>Eukaryota</taxon>
        <taxon>Fungi</taxon>
        <taxon>Dikarya</taxon>
        <taxon>Ascomycota</taxon>
        <taxon>Pezizomycotina</taxon>
        <taxon>Sordariomycetes</taxon>
        <taxon>Xylariomycetidae</taxon>
        <taxon>Amphisphaeriales</taxon>
        <taxon>Apiosporaceae</taxon>
        <taxon>Apiospora</taxon>
    </lineage>
</organism>
<feature type="region of interest" description="Disordered" evidence="6">
    <location>
        <begin position="427"/>
        <end position="446"/>
    </location>
</feature>
<evidence type="ECO:0000256" key="1">
    <source>
        <dbReference type="ARBA" id="ARBA00004141"/>
    </source>
</evidence>
<name>A0ABR2HNJ5_9PEZI</name>
<accession>A0ABR2HNJ5</accession>
<feature type="region of interest" description="Disordered" evidence="6">
    <location>
        <begin position="467"/>
        <end position="494"/>
    </location>
</feature>
<feature type="transmembrane region" description="Helical" evidence="7">
    <location>
        <begin position="219"/>
        <end position="238"/>
    </location>
</feature>
<evidence type="ECO:0000256" key="4">
    <source>
        <dbReference type="ARBA" id="ARBA00023136"/>
    </source>
</evidence>
<feature type="transmembrane region" description="Helical" evidence="7">
    <location>
        <begin position="334"/>
        <end position="353"/>
    </location>
</feature>
<dbReference type="PANTHER" id="PTHR33048">
    <property type="entry name" value="PTH11-LIKE INTEGRAL MEMBRANE PROTEIN (AFU_ORTHOLOGUE AFUA_5G11245)"/>
    <property type="match status" value="1"/>
</dbReference>
<dbReference type="Pfam" id="PF20684">
    <property type="entry name" value="Fung_rhodopsin"/>
    <property type="match status" value="1"/>
</dbReference>
<dbReference type="Proteomes" id="UP001390339">
    <property type="component" value="Unassembled WGS sequence"/>
</dbReference>
<feature type="signal peptide" evidence="8">
    <location>
        <begin position="1"/>
        <end position="18"/>
    </location>
</feature>
<feature type="chain" id="PRO_5047011085" evidence="8">
    <location>
        <begin position="19"/>
        <end position="494"/>
    </location>
</feature>
<feature type="domain" description="Rhodopsin" evidence="9">
    <location>
        <begin position="160"/>
        <end position="401"/>
    </location>
</feature>
<feature type="compositionally biased region" description="Low complexity" evidence="6">
    <location>
        <begin position="475"/>
        <end position="485"/>
    </location>
</feature>
<evidence type="ECO:0000256" key="2">
    <source>
        <dbReference type="ARBA" id="ARBA00022692"/>
    </source>
</evidence>
<comment type="caution">
    <text evidence="10">The sequence shown here is derived from an EMBL/GenBank/DDBJ whole genome shotgun (WGS) entry which is preliminary data.</text>
</comment>
<feature type="compositionally biased region" description="Polar residues" evidence="6">
    <location>
        <begin position="427"/>
        <end position="444"/>
    </location>
</feature>
<keyword evidence="4 7" id="KW-0472">Membrane</keyword>
<keyword evidence="3 7" id="KW-1133">Transmembrane helix</keyword>